<gene>
    <name evidence="1" type="ORF">L6164_013098</name>
</gene>
<name>A0ACB9PBA7_BAUVA</name>
<dbReference type="Proteomes" id="UP000828941">
    <property type="component" value="Chromosome 5"/>
</dbReference>
<protein>
    <submittedName>
        <fullName evidence="1">Uncharacterized protein</fullName>
    </submittedName>
</protein>
<keyword evidence="2" id="KW-1185">Reference proteome</keyword>
<evidence type="ECO:0000313" key="2">
    <source>
        <dbReference type="Proteomes" id="UP000828941"/>
    </source>
</evidence>
<sequence length="299" mass="33463">MATSLNLTSSEQFRLVSLNVPDDGIKGQVQQSHKRTGYSKLLRQPHLVIIQKIMKPATFFVDSMLLMEEIAIKAGERPDEINIHHLSMKGLDKFESGISLDAKAVKLNSVIKITLEVTENICALSLLSDIEHNENLLSMSVYWAILSVVACYIQIDLLKELGQVALDISYLVSNLSNMLIVLTYQKTICKPQLGHWYIKGLWFSGGQPSGVLVDPKSAIANPFAESGATDKFYIHHQQRFPFKNLAMRLDGYGKAQPASLPLPFKHYTDVNNNKKEGDKQIEPPNGFQGLLQKKKRGDK</sequence>
<organism evidence="1 2">
    <name type="scientific">Bauhinia variegata</name>
    <name type="common">Purple orchid tree</name>
    <name type="synonym">Phanera variegata</name>
    <dbReference type="NCBI Taxonomy" id="167791"/>
    <lineage>
        <taxon>Eukaryota</taxon>
        <taxon>Viridiplantae</taxon>
        <taxon>Streptophyta</taxon>
        <taxon>Embryophyta</taxon>
        <taxon>Tracheophyta</taxon>
        <taxon>Spermatophyta</taxon>
        <taxon>Magnoliopsida</taxon>
        <taxon>eudicotyledons</taxon>
        <taxon>Gunneridae</taxon>
        <taxon>Pentapetalae</taxon>
        <taxon>rosids</taxon>
        <taxon>fabids</taxon>
        <taxon>Fabales</taxon>
        <taxon>Fabaceae</taxon>
        <taxon>Cercidoideae</taxon>
        <taxon>Cercideae</taxon>
        <taxon>Bauhiniinae</taxon>
        <taxon>Bauhinia</taxon>
    </lineage>
</organism>
<dbReference type="EMBL" id="CM039430">
    <property type="protein sequence ID" value="KAI4346015.1"/>
    <property type="molecule type" value="Genomic_DNA"/>
</dbReference>
<proteinExistence type="predicted"/>
<accession>A0ACB9PBA7</accession>
<reference evidence="1 2" key="1">
    <citation type="journal article" date="2022" name="DNA Res.">
        <title>Chromosomal-level genome assembly of the orchid tree Bauhinia variegata (Leguminosae; Cercidoideae) supports the allotetraploid origin hypothesis of Bauhinia.</title>
        <authorList>
            <person name="Zhong Y."/>
            <person name="Chen Y."/>
            <person name="Zheng D."/>
            <person name="Pang J."/>
            <person name="Liu Y."/>
            <person name="Luo S."/>
            <person name="Meng S."/>
            <person name="Qian L."/>
            <person name="Wei D."/>
            <person name="Dai S."/>
            <person name="Zhou R."/>
        </authorList>
    </citation>
    <scope>NUCLEOTIDE SEQUENCE [LARGE SCALE GENOMIC DNA]</scope>
    <source>
        <strain evidence="1">BV-YZ2020</strain>
    </source>
</reference>
<comment type="caution">
    <text evidence="1">The sequence shown here is derived from an EMBL/GenBank/DDBJ whole genome shotgun (WGS) entry which is preliminary data.</text>
</comment>
<evidence type="ECO:0000313" key="1">
    <source>
        <dbReference type="EMBL" id="KAI4346015.1"/>
    </source>
</evidence>